<proteinExistence type="predicted"/>
<evidence type="ECO:0000313" key="3">
    <source>
        <dbReference type="Proteomes" id="UP000823388"/>
    </source>
</evidence>
<evidence type="ECO:0000313" key="2">
    <source>
        <dbReference type="EMBL" id="KAG2578568.1"/>
    </source>
</evidence>
<sequence>MPPSRYCNDHPSPPRPVAPSSRHASTTKPTEEPHCHSTESASHRPSFPSSIPVGLVGFTRRPWFLPLAPTNKADGLAPPPRKNPRRGRTPRRRSSPSSRRRRRPGSSRLAGPLRLALLPRAQPLAHLHLHREPHHHARERPLRGQRRGAVILAAPPQEAGQEEALDEALGKERVHDLLAAVVVPSSASSLSTGPAPPPPPSSPPRPSARARRAPRSPAAAELAWVLRSASGGRLLPASWGPALPPSPLSLPCTGGEARLGPCNAAPARTLPPLLPPSNPGSRIPVPPALRSLPLVSSSAPRPREGGAGAGPRPRHAARRRATLPRRSPRDPLRRRRQERVRRDVALAVAPHCAMKLRYLQLRPASGWGGGGCSSGGEAGRAGRAPIPAGKAGGGAQLRLANRAGATCCSGRRGERGRAAPPAGELQSWREREEQGRRREREEHRGWSAATTRTARTPASLFR</sequence>
<protein>
    <submittedName>
        <fullName evidence="2">Uncharacterized protein</fullName>
    </submittedName>
</protein>
<keyword evidence="3" id="KW-1185">Reference proteome</keyword>
<evidence type="ECO:0000256" key="1">
    <source>
        <dbReference type="SAM" id="MobiDB-lite"/>
    </source>
</evidence>
<organism evidence="2 3">
    <name type="scientific">Panicum virgatum</name>
    <name type="common">Blackwell switchgrass</name>
    <dbReference type="NCBI Taxonomy" id="38727"/>
    <lineage>
        <taxon>Eukaryota</taxon>
        <taxon>Viridiplantae</taxon>
        <taxon>Streptophyta</taxon>
        <taxon>Embryophyta</taxon>
        <taxon>Tracheophyta</taxon>
        <taxon>Spermatophyta</taxon>
        <taxon>Magnoliopsida</taxon>
        <taxon>Liliopsida</taxon>
        <taxon>Poales</taxon>
        <taxon>Poaceae</taxon>
        <taxon>PACMAD clade</taxon>
        <taxon>Panicoideae</taxon>
        <taxon>Panicodae</taxon>
        <taxon>Paniceae</taxon>
        <taxon>Panicinae</taxon>
        <taxon>Panicum</taxon>
        <taxon>Panicum sect. Hiantes</taxon>
    </lineage>
</organism>
<feature type="region of interest" description="Disordered" evidence="1">
    <location>
        <begin position="1"/>
        <end position="52"/>
    </location>
</feature>
<gene>
    <name evidence="2" type="ORF">PVAP13_6NG202500</name>
</gene>
<accession>A0A8T0R060</accession>
<dbReference type="Proteomes" id="UP000823388">
    <property type="component" value="Chromosome 6N"/>
</dbReference>
<feature type="compositionally biased region" description="Basic residues" evidence="1">
    <location>
        <begin position="82"/>
        <end position="105"/>
    </location>
</feature>
<feature type="compositionally biased region" description="Low complexity" evidence="1">
    <location>
        <begin position="448"/>
        <end position="462"/>
    </location>
</feature>
<name>A0A8T0R060_PANVG</name>
<feature type="compositionally biased region" description="Pro residues" evidence="1">
    <location>
        <begin position="194"/>
        <end position="206"/>
    </location>
</feature>
<comment type="caution">
    <text evidence="2">The sequence shown here is derived from an EMBL/GenBank/DDBJ whole genome shotgun (WGS) entry which is preliminary data.</text>
</comment>
<dbReference type="EMBL" id="CM029048">
    <property type="protein sequence ID" value="KAG2578568.1"/>
    <property type="molecule type" value="Genomic_DNA"/>
</dbReference>
<reference evidence="2" key="1">
    <citation type="submission" date="2020-05" db="EMBL/GenBank/DDBJ databases">
        <title>WGS assembly of Panicum virgatum.</title>
        <authorList>
            <person name="Lovell J.T."/>
            <person name="Jenkins J."/>
            <person name="Shu S."/>
            <person name="Juenger T.E."/>
            <person name="Schmutz J."/>
        </authorList>
    </citation>
    <scope>NUCLEOTIDE SEQUENCE</scope>
    <source>
        <strain evidence="2">AP13</strain>
    </source>
</reference>
<dbReference type="AlphaFoldDB" id="A0A8T0R060"/>
<feature type="region of interest" description="Disordered" evidence="1">
    <location>
        <begin position="185"/>
        <end position="216"/>
    </location>
</feature>
<feature type="region of interest" description="Disordered" evidence="1">
    <location>
        <begin position="69"/>
        <end position="114"/>
    </location>
</feature>
<feature type="compositionally biased region" description="Basic residues" evidence="1">
    <location>
        <begin position="312"/>
        <end position="323"/>
    </location>
</feature>
<feature type="region of interest" description="Disordered" evidence="1">
    <location>
        <begin position="409"/>
        <end position="462"/>
    </location>
</feature>
<feature type="compositionally biased region" description="Basic and acidic residues" evidence="1">
    <location>
        <begin position="427"/>
        <end position="445"/>
    </location>
</feature>
<feature type="region of interest" description="Disordered" evidence="1">
    <location>
        <begin position="270"/>
        <end position="339"/>
    </location>
</feature>